<evidence type="ECO:0000256" key="6">
    <source>
        <dbReference type="ARBA" id="ARBA00023163"/>
    </source>
</evidence>
<dbReference type="Pfam" id="PF05920">
    <property type="entry name" value="Homeobox_KN"/>
    <property type="match status" value="1"/>
</dbReference>
<evidence type="ECO:0000259" key="10">
    <source>
        <dbReference type="PROSITE" id="PS50071"/>
    </source>
</evidence>
<dbReference type="SUPFAM" id="SSF46689">
    <property type="entry name" value="Homeodomain-like"/>
    <property type="match status" value="1"/>
</dbReference>
<evidence type="ECO:0000256" key="2">
    <source>
        <dbReference type="ARBA" id="ARBA00006454"/>
    </source>
</evidence>
<dbReference type="PROSITE" id="PS50071">
    <property type="entry name" value="HOMEOBOX_2"/>
    <property type="match status" value="1"/>
</dbReference>
<proteinExistence type="inferred from homology"/>
<dbReference type="Pfam" id="PF07526">
    <property type="entry name" value="POX"/>
    <property type="match status" value="1"/>
</dbReference>
<feature type="compositionally biased region" description="Polar residues" evidence="9">
    <location>
        <begin position="127"/>
        <end position="138"/>
    </location>
</feature>
<organism evidence="11 12">
    <name type="scientific">Stylosanthes scabra</name>
    <dbReference type="NCBI Taxonomy" id="79078"/>
    <lineage>
        <taxon>Eukaryota</taxon>
        <taxon>Viridiplantae</taxon>
        <taxon>Streptophyta</taxon>
        <taxon>Embryophyta</taxon>
        <taxon>Tracheophyta</taxon>
        <taxon>Spermatophyta</taxon>
        <taxon>Magnoliopsida</taxon>
        <taxon>eudicotyledons</taxon>
        <taxon>Gunneridae</taxon>
        <taxon>Pentapetalae</taxon>
        <taxon>rosids</taxon>
        <taxon>fabids</taxon>
        <taxon>Fabales</taxon>
        <taxon>Fabaceae</taxon>
        <taxon>Papilionoideae</taxon>
        <taxon>50 kb inversion clade</taxon>
        <taxon>dalbergioids sensu lato</taxon>
        <taxon>Dalbergieae</taxon>
        <taxon>Pterocarpus clade</taxon>
        <taxon>Stylosanthes</taxon>
    </lineage>
</organism>
<feature type="DNA-binding region" description="Homeobox" evidence="8">
    <location>
        <begin position="464"/>
        <end position="526"/>
    </location>
</feature>
<sequence>MAEEGFEGYHVPQQSRRDKLRVVVAHNQHQHQQQQLNLVESSSTPTTTTNNSTTTWYDPSSLLQVHHGNFLQHNNETAVKKEEQQRSSFMMGFGVVTAMNNASSSSSSPSSNSSSVSHHHHHAYMDPQSSSTLHLNNPSIHVFGNTTTTTNNNNPSFLYQPQNLRDFDNHAGYGGGGGSGGGEIMVFKPEPLSLSLSSHNNNHGSNNNNNNNSNHNNGNNLPLELNLQRYGAMICGGGGVIPGLVVGGGGGNNNSSGGSGCSNEVSRSCSSVIVPQMMGPFTGYASVLKGSRFLKPAQQLLEELCDVGGGGVGAEDKIIVADASLMEPTTSTTTPLMECLNHHEDPLLADHGAAAVESRKKSRLLTMLDEVYRRYRQYYQQMQAVVTSFEYVSGLTNAAPYASLAIKTMSKHFRCLKNAITDQLQFNNKTHFQLSNRKDDSPRFGNSDRGPYGQRTGFIEHQPVWRPQRGLPERAVTVLRAWLFEHFLHPYPTDTDKLMLAKQTGLSRSQVSNWFINARVRLWKPMVEEIHMLETRQAQKNTQREDHSRSKTSDHLPSDNTLASENPSTSAADKFQDAPYKRAMNELPSMPIRTQEQVNLACAGNQQVGIGVSMGNASNSVSLTLGLHQNHGIGLAEPFPLSAAQRFGLGLETNSEGYVLSGFEAQNRHFGRDVIGGQLLHDFVG</sequence>
<dbReference type="Proteomes" id="UP001341840">
    <property type="component" value="Unassembled WGS sequence"/>
</dbReference>
<dbReference type="InterPro" id="IPR009057">
    <property type="entry name" value="Homeodomain-like_sf"/>
</dbReference>
<feature type="compositionally biased region" description="Basic and acidic residues" evidence="9">
    <location>
        <begin position="542"/>
        <end position="557"/>
    </location>
</feature>
<feature type="region of interest" description="Disordered" evidence="9">
    <location>
        <begin position="31"/>
        <end position="55"/>
    </location>
</feature>
<evidence type="ECO:0000313" key="11">
    <source>
        <dbReference type="EMBL" id="MED6211925.1"/>
    </source>
</evidence>
<feature type="compositionally biased region" description="Low complexity" evidence="9">
    <location>
        <begin position="103"/>
        <end position="116"/>
    </location>
</feature>
<reference evidence="11 12" key="1">
    <citation type="journal article" date="2023" name="Plants (Basel)">
        <title>Bridging the Gap: Combining Genomics and Transcriptomics Approaches to Understand Stylosanthes scabra, an Orphan Legume from the Brazilian Caatinga.</title>
        <authorList>
            <person name="Ferreira-Neto J.R.C."/>
            <person name="da Silva M.D."/>
            <person name="Binneck E."/>
            <person name="de Melo N.F."/>
            <person name="da Silva R.H."/>
            <person name="de Melo A.L.T.M."/>
            <person name="Pandolfi V."/>
            <person name="Bustamante F.O."/>
            <person name="Brasileiro-Vidal A.C."/>
            <person name="Benko-Iseppon A.M."/>
        </authorList>
    </citation>
    <scope>NUCLEOTIDE SEQUENCE [LARGE SCALE GENOMIC DNA]</scope>
    <source>
        <tissue evidence="11">Leaves</tissue>
    </source>
</reference>
<dbReference type="SMART" id="SM00389">
    <property type="entry name" value="HOX"/>
    <property type="match status" value="1"/>
</dbReference>
<keyword evidence="5 8" id="KW-0371">Homeobox</keyword>
<comment type="similarity">
    <text evidence="2">Belongs to the TALE/BELL homeobox family.</text>
</comment>
<accession>A0ABU6YRE0</accession>
<evidence type="ECO:0000256" key="9">
    <source>
        <dbReference type="SAM" id="MobiDB-lite"/>
    </source>
</evidence>
<dbReference type="SMART" id="SM00574">
    <property type="entry name" value="POX"/>
    <property type="match status" value="1"/>
</dbReference>
<dbReference type="InterPro" id="IPR050224">
    <property type="entry name" value="TALE_homeobox"/>
</dbReference>
<dbReference type="InterPro" id="IPR001356">
    <property type="entry name" value="HD"/>
</dbReference>
<feature type="region of interest" description="Disordered" evidence="9">
    <location>
        <begin position="193"/>
        <end position="220"/>
    </location>
</feature>
<dbReference type="InterPro" id="IPR008422">
    <property type="entry name" value="KN_HD"/>
</dbReference>
<name>A0ABU6YRE0_9FABA</name>
<comment type="subcellular location">
    <subcellularLocation>
        <location evidence="1 8">Nucleus</location>
    </subcellularLocation>
</comment>
<keyword evidence="4 8" id="KW-0238">DNA-binding</keyword>
<keyword evidence="12" id="KW-1185">Reference proteome</keyword>
<evidence type="ECO:0000256" key="4">
    <source>
        <dbReference type="ARBA" id="ARBA00023125"/>
    </source>
</evidence>
<evidence type="ECO:0000256" key="7">
    <source>
        <dbReference type="ARBA" id="ARBA00023242"/>
    </source>
</evidence>
<feature type="compositionally biased region" description="Polar residues" evidence="9">
    <location>
        <begin position="558"/>
        <end position="571"/>
    </location>
</feature>
<dbReference type="EMBL" id="JASCZI010242731">
    <property type="protein sequence ID" value="MED6211925.1"/>
    <property type="molecule type" value="Genomic_DNA"/>
</dbReference>
<dbReference type="PANTHER" id="PTHR11850">
    <property type="entry name" value="HOMEOBOX PROTEIN TRANSCRIPTION FACTORS"/>
    <property type="match status" value="1"/>
</dbReference>
<keyword evidence="3" id="KW-0805">Transcription regulation</keyword>
<gene>
    <name evidence="11" type="primary">qSH1_2</name>
    <name evidence="11" type="ORF">PIB30_078259</name>
</gene>
<comment type="caution">
    <text evidence="11">The sequence shown here is derived from an EMBL/GenBank/DDBJ whole genome shotgun (WGS) entry which is preliminary data.</text>
</comment>
<protein>
    <submittedName>
        <fullName evidence="11">BEL1-like homeodomain protein</fullName>
    </submittedName>
</protein>
<dbReference type="Gene3D" id="1.10.10.60">
    <property type="entry name" value="Homeodomain-like"/>
    <property type="match status" value="1"/>
</dbReference>
<evidence type="ECO:0000256" key="1">
    <source>
        <dbReference type="ARBA" id="ARBA00004123"/>
    </source>
</evidence>
<keyword evidence="7 8" id="KW-0539">Nucleus</keyword>
<evidence type="ECO:0000256" key="5">
    <source>
        <dbReference type="ARBA" id="ARBA00023155"/>
    </source>
</evidence>
<dbReference type="InterPro" id="IPR006563">
    <property type="entry name" value="POX_dom"/>
</dbReference>
<evidence type="ECO:0000313" key="12">
    <source>
        <dbReference type="Proteomes" id="UP001341840"/>
    </source>
</evidence>
<evidence type="ECO:0000256" key="3">
    <source>
        <dbReference type="ARBA" id="ARBA00023015"/>
    </source>
</evidence>
<feature type="domain" description="Homeobox" evidence="10">
    <location>
        <begin position="462"/>
        <end position="525"/>
    </location>
</feature>
<keyword evidence="6" id="KW-0804">Transcription</keyword>
<feature type="region of interest" description="Disordered" evidence="9">
    <location>
        <begin position="535"/>
        <end position="577"/>
    </location>
</feature>
<feature type="region of interest" description="Disordered" evidence="9">
    <location>
        <begin position="100"/>
        <end position="138"/>
    </location>
</feature>
<dbReference type="CDD" id="cd00086">
    <property type="entry name" value="homeodomain"/>
    <property type="match status" value="1"/>
</dbReference>
<evidence type="ECO:0000256" key="8">
    <source>
        <dbReference type="PROSITE-ProRule" id="PRU00108"/>
    </source>
</evidence>